<dbReference type="Proteomes" id="UP000029554">
    <property type="component" value="Unassembled WGS sequence"/>
</dbReference>
<dbReference type="PANTHER" id="PTHR43798">
    <property type="entry name" value="MONOACYLGLYCEROL LIPASE"/>
    <property type="match status" value="1"/>
</dbReference>
<comment type="caution">
    <text evidence="2">The sequence shown here is derived from an EMBL/GenBank/DDBJ whole genome shotgun (WGS) entry which is preliminary data.</text>
</comment>
<dbReference type="STRING" id="1453498.LG45_14175"/>
<keyword evidence="3" id="KW-1185">Reference proteome</keyword>
<accession>A0A095UXP3</accession>
<gene>
    <name evidence="2" type="ORF">LG45_14175</name>
</gene>
<dbReference type="PRINTS" id="PR00111">
    <property type="entry name" value="ABHYDROLASE"/>
</dbReference>
<organism evidence="2 3">
    <name type="scientific">Flavobacterium aquatile LMG 4008 = ATCC 11947</name>
    <dbReference type="NCBI Taxonomy" id="1453498"/>
    <lineage>
        <taxon>Bacteria</taxon>
        <taxon>Pseudomonadati</taxon>
        <taxon>Bacteroidota</taxon>
        <taxon>Flavobacteriia</taxon>
        <taxon>Flavobacteriales</taxon>
        <taxon>Flavobacteriaceae</taxon>
        <taxon>Flavobacterium</taxon>
    </lineage>
</organism>
<dbReference type="Pfam" id="PF00561">
    <property type="entry name" value="Abhydrolase_1"/>
    <property type="match status" value="1"/>
</dbReference>
<dbReference type="InterPro" id="IPR029058">
    <property type="entry name" value="AB_hydrolase_fold"/>
</dbReference>
<dbReference type="InterPro" id="IPR000073">
    <property type="entry name" value="AB_hydrolase_1"/>
</dbReference>
<dbReference type="eggNOG" id="COG1073">
    <property type="taxonomic scope" value="Bacteria"/>
</dbReference>
<protein>
    <recommendedName>
        <fullName evidence="1">AB hydrolase-1 domain-containing protein</fullName>
    </recommendedName>
</protein>
<sequence length="257" mass="29676">MRTSSSKAKKFFETAKTTYIDSTIAINETKIHYIQTGKGDFPTLFFVHGSPGSWNSYQDYLKDTLLLKKYRMISIDRPGFGYSNFGEAQDLYEQAGVIEQFVEKIKNGKNIYLIGHSYGGPTIVKMAIDKPNDYKELIILAGAIDPKAENPETWRPIFMSKPLRYLIPGALRPANDELWWLKKDLFRMKPNLKKITTNVVIIHGTKDRLVPYSNVDFMKKEFVNAKSVEEISIKDADHFIPWSHYEIIRNKLLDLKE</sequence>
<dbReference type="AlphaFoldDB" id="A0A095UXP3"/>
<feature type="domain" description="AB hydrolase-1" evidence="1">
    <location>
        <begin position="42"/>
        <end position="163"/>
    </location>
</feature>
<dbReference type="InterPro" id="IPR050266">
    <property type="entry name" value="AB_hydrolase_sf"/>
</dbReference>
<evidence type="ECO:0000313" key="2">
    <source>
        <dbReference type="EMBL" id="KGD67355.1"/>
    </source>
</evidence>
<evidence type="ECO:0000259" key="1">
    <source>
        <dbReference type="Pfam" id="PF00561"/>
    </source>
</evidence>
<proteinExistence type="predicted"/>
<reference evidence="2 3" key="1">
    <citation type="submission" date="2014-09" db="EMBL/GenBank/DDBJ databases">
        <title>Whole Genome Shotgun of Flavobacterium aquatile LMG 4008.</title>
        <authorList>
            <person name="Gale A.N."/>
            <person name="Pipes S.E."/>
            <person name="Newman J.D."/>
        </authorList>
    </citation>
    <scope>NUCLEOTIDE SEQUENCE [LARGE SCALE GENOMIC DNA]</scope>
    <source>
        <strain evidence="2 3">LMG 4008</strain>
    </source>
</reference>
<dbReference type="SUPFAM" id="SSF53474">
    <property type="entry name" value="alpha/beta-Hydrolases"/>
    <property type="match status" value="1"/>
</dbReference>
<dbReference type="Gene3D" id="3.40.50.1820">
    <property type="entry name" value="alpha/beta hydrolase"/>
    <property type="match status" value="1"/>
</dbReference>
<dbReference type="EMBL" id="JRHH01000005">
    <property type="protein sequence ID" value="KGD67355.1"/>
    <property type="molecule type" value="Genomic_DNA"/>
</dbReference>
<name>A0A095UXP3_9FLAO</name>
<evidence type="ECO:0000313" key="3">
    <source>
        <dbReference type="Proteomes" id="UP000029554"/>
    </source>
</evidence>